<dbReference type="Proteomes" id="UP001383192">
    <property type="component" value="Unassembled WGS sequence"/>
</dbReference>
<dbReference type="AlphaFoldDB" id="A0AAW0BB87"/>
<dbReference type="EMBL" id="JAYKXP010000149">
    <property type="protein sequence ID" value="KAK7022761.1"/>
    <property type="molecule type" value="Genomic_DNA"/>
</dbReference>
<feature type="compositionally biased region" description="Basic and acidic residues" evidence="1">
    <location>
        <begin position="177"/>
        <end position="186"/>
    </location>
</feature>
<proteinExistence type="predicted"/>
<evidence type="ECO:0000313" key="3">
    <source>
        <dbReference type="Proteomes" id="UP001383192"/>
    </source>
</evidence>
<name>A0AAW0BB87_9AGAR</name>
<gene>
    <name evidence="2" type="ORF">VNI00_016964</name>
</gene>
<evidence type="ECO:0000313" key="2">
    <source>
        <dbReference type="EMBL" id="KAK7022761.1"/>
    </source>
</evidence>
<evidence type="ECO:0000256" key="1">
    <source>
        <dbReference type="SAM" id="MobiDB-lite"/>
    </source>
</evidence>
<accession>A0AAW0BB87</accession>
<protein>
    <submittedName>
        <fullName evidence="2">Uncharacterized protein</fullName>
    </submittedName>
</protein>
<organism evidence="2 3">
    <name type="scientific">Paramarasmius palmivorus</name>
    <dbReference type="NCBI Taxonomy" id="297713"/>
    <lineage>
        <taxon>Eukaryota</taxon>
        <taxon>Fungi</taxon>
        <taxon>Dikarya</taxon>
        <taxon>Basidiomycota</taxon>
        <taxon>Agaricomycotina</taxon>
        <taxon>Agaricomycetes</taxon>
        <taxon>Agaricomycetidae</taxon>
        <taxon>Agaricales</taxon>
        <taxon>Marasmiineae</taxon>
        <taxon>Marasmiaceae</taxon>
        <taxon>Paramarasmius</taxon>
    </lineage>
</organism>
<comment type="caution">
    <text evidence="2">The sequence shown here is derived from an EMBL/GenBank/DDBJ whole genome shotgun (WGS) entry which is preliminary data.</text>
</comment>
<feature type="region of interest" description="Disordered" evidence="1">
    <location>
        <begin position="177"/>
        <end position="210"/>
    </location>
</feature>
<feature type="region of interest" description="Disordered" evidence="1">
    <location>
        <begin position="59"/>
        <end position="78"/>
    </location>
</feature>
<reference evidence="2 3" key="1">
    <citation type="submission" date="2024-01" db="EMBL/GenBank/DDBJ databases">
        <title>A draft genome for a cacao thread blight-causing isolate of Paramarasmius palmivorus.</title>
        <authorList>
            <person name="Baruah I.K."/>
            <person name="Bukari Y."/>
            <person name="Amoako-Attah I."/>
            <person name="Meinhardt L.W."/>
            <person name="Bailey B.A."/>
            <person name="Cohen S.P."/>
        </authorList>
    </citation>
    <scope>NUCLEOTIDE SEQUENCE [LARGE SCALE GENOMIC DNA]</scope>
    <source>
        <strain evidence="2 3">GH-12</strain>
    </source>
</reference>
<keyword evidence="3" id="KW-1185">Reference proteome</keyword>
<sequence>MQPWVLSLNVLLLHPSERIIKHPLEHTTPQNFTDQYDTSNRDGNITNNGSVVFFNIAGRAESSGPAPPHDANETRPYRLPILSPRSNDEMSHGQRYTQLMLAAREGHPLWRPEPSLKPPHAHAQDGIRIGDVGIIDDNEPFDFLFNITVPSEHPINAPYGAPDGFEKIEESSLEFGEESRDVDEHVSGPMRSWSKTPMEDSRLNHGRHQFSSSRPETALLMLPEGSATRYLRSRRPFVDLASSNWQSWFDFAKHRRGRVFEREESLYLVTRHEKCSAWGMATLFNSGRTVVTLPFSSQVEGSGTDRKRMYKWGYRQDCQSKAHPRNATVEVTQHKNQTVFIRGYTISKKWWGKPDITDETVSVATTEGYLTRMWNFGSRILGYSSSASMRTNSYRYSGTEASGLQASQTILFQEFPPANKPLHPSNVINDFLHAVAAAATNTKDWQGIAISHDDDWISAIGQSTPLSSWNIVEFLQEVSRNVVLKIDEDHRVIYTDSLPEKMKNLQGVIKRSPDVIYVRVELSSDID</sequence>